<dbReference type="Proteomes" id="UP000193067">
    <property type="component" value="Unassembled WGS sequence"/>
</dbReference>
<dbReference type="OrthoDB" id="4225815at2759"/>
<comment type="similarity">
    <text evidence="2 7">Belongs to the fungal hydrophobin family.</text>
</comment>
<dbReference type="GO" id="GO:0009277">
    <property type="term" value="C:fungal-type cell wall"/>
    <property type="evidence" value="ECO:0007669"/>
    <property type="project" value="InterPro"/>
</dbReference>
<evidence type="ECO:0000256" key="7">
    <source>
        <dbReference type="RuleBase" id="RU365009"/>
    </source>
</evidence>
<proteinExistence type="inferred from homology"/>
<sequence length="110" mass="10760">MFAKVAIYTTAVFTALGAATPVPQATSGSCNTGPISCCQDVRPASDTSVSTILGLLGVVVQDLTASVGIQCSPLSVIGVGSGSACSATPVCCENNSVGGLINIGCVPIIL</sequence>
<protein>
    <recommendedName>
        <fullName evidence="7">Hydrophobin</fullName>
    </recommendedName>
</protein>
<keyword evidence="5 7" id="KW-0732">Signal</keyword>
<evidence type="ECO:0000256" key="6">
    <source>
        <dbReference type="ARBA" id="ARBA00023157"/>
    </source>
</evidence>
<evidence type="ECO:0000313" key="8">
    <source>
        <dbReference type="EMBL" id="OSD05066.1"/>
    </source>
</evidence>
<accession>A0A1Y2IVA2</accession>
<dbReference type="Pfam" id="PF01185">
    <property type="entry name" value="Hydrophobin"/>
    <property type="match status" value="1"/>
</dbReference>
<dbReference type="GO" id="GO:0005199">
    <property type="term" value="F:structural constituent of cell wall"/>
    <property type="evidence" value="ECO:0007669"/>
    <property type="project" value="InterPro"/>
</dbReference>
<feature type="signal peptide" evidence="7">
    <location>
        <begin position="1"/>
        <end position="19"/>
    </location>
</feature>
<name>A0A1Y2IVA2_TRAC3</name>
<keyword evidence="3 7" id="KW-0134">Cell wall</keyword>
<dbReference type="PROSITE" id="PS51257">
    <property type="entry name" value="PROKAR_LIPOPROTEIN"/>
    <property type="match status" value="1"/>
</dbReference>
<keyword evidence="9" id="KW-1185">Reference proteome</keyword>
<dbReference type="AlphaFoldDB" id="A0A1Y2IVA2"/>
<evidence type="ECO:0000256" key="4">
    <source>
        <dbReference type="ARBA" id="ARBA00022525"/>
    </source>
</evidence>
<evidence type="ECO:0000256" key="1">
    <source>
        <dbReference type="ARBA" id="ARBA00004191"/>
    </source>
</evidence>
<keyword evidence="6 7" id="KW-1015">Disulfide bond</keyword>
<organism evidence="8 9">
    <name type="scientific">Trametes coccinea (strain BRFM310)</name>
    <name type="common">Pycnoporus coccineus</name>
    <dbReference type="NCBI Taxonomy" id="1353009"/>
    <lineage>
        <taxon>Eukaryota</taxon>
        <taxon>Fungi</taxon>
        <taxon>Dikarya</taxon>
        <taxon>Basidiomycota</taxon>
        <taxon>Agaricomycotina</taxon>
        <taxon>Agaricomycetes</taxon>
        <taxon>Polyporales</taxon>
        <taxon>Polyporaceae</taxon>
        <taxon>Trametes</taxon>
    </lineage>
</organism>
<dbReference type="CDD" id="cd23507">
    <property type="entry name" value="hydrophobin_I"/>
    <property type="match status" value="1"/>
</dbReference>
<keyword evidence="4 7" id="KW-0964">Secreted</keyword>
<gene>
    <name evidence="8" type="ORF">PYCCODRAFT_1432811</name>
</gene>
<dbReference type="PROSITE" id="PS00956">
    <property type="entry name" value="HYDROPHOBIN"/>
    <property type="match status" value="1"/>
</dbReference>
<evidence type="ECO:0000256" key="5">
    <source>
        <dbReference type="ARBA" id="ARBA00022729"/>
    </source>
</evidence>
<evidence type="ECO:0000256" key="3">
    <source>
        <dbReference type="ARBA" id="ARBA00022512"/>
    </source>
</evidence>
<feature type="chain" id="PRO_5013986766" description="Hydrophobin" evidence="7">
    <location>
        <begin position="20"/>
        <end position="110"/>
    </location>
</feature>
<dbReference type="EMBL" id="KZ084094">
    <property type="protein sequence ID" value="OSD05066.1"/>
    <property type="molecule type" value="Genomic_DNA"/>
</dbReference>
<dbReference type="InterPro" id="IPR019778">
    <property type="entry name" value="Class_I_Hydrophobin_CS"/>
</dbReference>
<evidence type="ECO:0000313" key="9">
    <source>
        <dbReference type="Proteomes" id="UP000193067"/>
    </source>
</evidence>
<reference evidence="8 9" key="1">
    <citation type="journal article" date="2015" name="Biotechnol. Biofuels">
        <title>Enhanced degradation of softwood versus hardwood by the white-rot fungus Pycnoporus coccineus.</title>
        <authorList>
            <person name="Couturier M."/>
            <person name="Navarro D."/>
            <person name="Chevret D."/>
            <person name="Henrissat B."/>
            <person name="Piumi F."/>
            <person name="Ruiz-Duenas F.J."/>
            <person name="Martinez A.T."/>
            <person name="Grigoriev I.V."/>
            <person name="Riley R."/>
            <person name="Lipzen A."/>
            <person name="Berrin J.G."/>
            <person name="Master E.R."/>
            <person name="Rosso M.N."/>
        </authorList>
    </citation>
    <scope>NUCLEOTIDE SEQUENCE [LARGE SCALE GENOMIC DNA]</scope>
    <source>
        <strain evidence="8 9">BRFM310</strain>
    </source>
</reference>
<comment type="subcellular location">
    <subcellularLocation>
        <location evidence="1 7">Secreted</location>
        <location evidence="1 7">Cell wall</location>
    </subcellularLocation>
</comment>
<dbReference type="SMART" id="SM00075">
    <property type="entry name" value="HYDRO"/>
    <property type="match status" value="1"/>
</dbReference>
<dbReference type="InterPro" id="IPR001338">
    <property type="entry name" value="Class_I_Hydrophobin"/>
</dbReference>
<evidence type="ECO:0000256" key="2">
    <source>
        <dbReference type="ARBA" id="ARBA00010446"/>
    </source>
</evidence>